<feature type="transmembrane region" description="Helical" evidence="2">
    <location>
        <begin position="107"/>
        <end position="133"/>
    </location>
</feature>
<protein>
    <submittedName>
        <fullName evidence="3">MFS transporter</fullName>
    </submittedName>
</protein>
<feature type="transmembrane region" description="Helical" evidence="2">
    <location>
        <begin position="365"/>
        <end position="388"/>
    </location>
</feature>
<feature type="transmembrane region" description="Helical" evidence="2">
    <location>
        <begin position="12"/>
        <end position="32"/>
    </location>
</feature>
<dbReference type="Gene3D" id="1.20.1250.20">
    <property type="entry name" value="MFS general substrate transporter like domains"/>
    <property type="match status" value="1"/>
</dbReference>
<comment type="caution">
    <text evidence="3">The sequence shown here is derived from an EMBL/GenBank/DDBJ whole genome shotgun (WGS) entry which is preliminary data.</text>
</comment>
<feature type="transmembrane region" description="Helical" evidence="2">
    <location>
        <begin position="295"/>
        <end position="313"/>
    </location>
</feature>
<evidence type="ECO:0000256" key="1">
    <source>
        <dbReference type="ARBA" id="ARBA00009617"/>
    </source>
</evidence>
<dbReference type="GO" id="GO:0015293">
    <property type="term" value="F:symporter activity"/>
    <property type="evidence" value="ECO:0007669"/>
    <property type="project" value="InterPro"/>
</dbReference>
<feature type="transmembrane region" description="Helical" evidence="2">
    <location>
        <begin position="78"/>
        <end position="95"/>
    </location>
</feature>
<feature type="transmembrane region" description="Helical" evidence="2">
    <location>
        <begin position="38"/>
        <end position="57"/>
    </location>
</feature>
<feature type="transmembrane region" description="Helical" evidence="2">
    <location>
        <begin position="145"/>
        <end position="166"/>
    </location>
</feature>
<name>A0A8J2U1I9_9GAMM</name>
<dbReference type="GO" id="GO:0005886">
    <property type="term" value="C:plasma membrane"/>
    <property type="evidence" value="ECO:0007669"/>
    <property type="project" value="TreeGrafter"/>
</dbReference>
<dbReference type="Proteomes" id="UP000619743">
    <property type="component" value="Unassembled WGS sequence"/>
</dbReference>
<dbReference type="RefSeq" id="WP_087504364.1">
    <property type="nucleotide sequence ID" value="NZ_BMDX01000001.1"/>
</dbReference>
<reference evidence="4" key="1">
    <citation type="journal article" date="2019" name="Int. J. Syst. Evol. Microbiol.">
        <title>The Global Catalogue of Microorganisms (GCM) 10K type strain sequencing project: providing services to taxonomists for standard genome sequencing and annotation.</title>
        <authorList>
            <consortium name="The Broad Institute Genomics Platform"/>
            <consortium name="The Broad Institute Genome Sequencing Center for Infectious Disease"/>
            <person name="Wu L."/>
            <person name="Ma J."/>
        </authorList>
    </citation>
    <scope>NUCLEOTIDE SEQUENCE [LARGE SCALE GENOMIC DNA]</scope>
    <source>
        <strain evidence="4">CGMCC 1.10130</strain>
    </source>
</reference>
<dbReference type="SUPFAM" id="SSF103473">
    <property type="entry name" value="MFS general substrate transporter"/>
    <property type="match status" value="1"/>
</dbReference>
<dbReference type="InterPro" id="IPR001927">
    <property type="entry name" value="Na/Gal_symport"/>
</dbReference>
<keyword evidence="2" id="KW-0812">Transmembrane</keyword>
<sequence>MIRLKEKIGYGLGDTASNIVFQVVINFMMIFYTDVFGISAAAVGTLMLVVRLFDAVTDPIMGGIADRTNTRWGRYRPYLLYTCIPYAVLAVLAFTTPDLGDSGKLVWAYVTYAVLMTIYTAINIPYSALGGVLTENVKERTSIQSYRFAMAMAGGAIVTASFMPLVEFFGGAESNREIGYQYAMGTLSVLAVACFLLCFFSTKERVSPPVNERKTNLLQDLWSLRGNGPFMLVVSAAFFLLILTAMRSAAAPYYLTYVLEREDLTSFFLTSGMVAALVGALATNFVSQRMCKVKLFRIGCVLILLTHAALFLIPGKYAWVAYAAFVGASFCQMIVVPVNFSMVADTADYGSLKTGKKIMGMSFSAHLLVIKLGLAVGGALTGWLLSYYGYVANQAQTEDALFGIMIVFAGSGVIVGALMYLVMSFYQLTDERMTEVHQQMHEAEQAS</sequence>
<feature type="transmembrane region" description="Helical" evidence="2">
    <location>
        <begin position="319"/>
        <end position="344"/>
    </location>
</feature>
<gene>
    <name evidence="3" type="ORF">GCM10011369_00130</name>
</gene>
<accession>A0A8J2U1I9</accession>
<dbReference type="GO" id="GO:0008643">
    <property type="term" value="P:carbohydrate transport"/>
    <property type="evidence" value="ECO:0007669"/>
    <property type="project" value="InterPro"/>
</dbReference>
<dbReference type="PANTHER" id="PTHR11328:SF24">
    <property type="entry name" value="MAJOR FACILITATOR SUPERFAMILY (MFS) PROFILE DOMAIN-CONTAINING PROTEIN"/>
    <property type="match status" value="1"/>
</dbReference>
<comment type="similarity">
    <text evidence="1">Belongs to the sodium:galactoside symporter (TC 2.A.2) family.</text>
</comment>
<evidence type="ECO:0000313" key="3">
    <source>
        <dbReference type="EMBL" id="GGA62842.1"/>
    </source>
</evidence>
<dbReference type="PANTHER" id="PTHR11328">
    <property type="entry name" value="MAJOR FACILITATOR SUPERFAMILY DOMAIN-CONTAINING PROTEIN"/>
    <property type="match status" value="1"/>
</dbReference>
<dbReference type="CDD" id="cd17332">
    <property type="entry name" value="MFS_MelB_like"/>
    <property type="match status" value="1"/>
</dbReference>
<dbReference type="InterPro" id="IPR036259">
    <property type="entry name" value="MFS_trans_sf"/>
</dbReference>
<dbReference type="Pfam" id="PF13347">
    <property type="entry name" value="MFS_2"/>
    <property type="match status" value="1"/>
</dbReference>
<evidence type="ECO:0000313" key="4">
    <source>
        <dbReference type="Proteomes" id="UP000619743"/>
    </source>
</evidence>
<evidence type="ECO:0000256" key="2">
    <source>
        <dbReference type="SAM" id="Phobius"/>
    </source>
</evidence>
<dbReference type="EMBL" id="BMDX01000001">
    <property type="protein sequence ID" value="GGA62842.1"/>
    <property type="molecule type" value="Genomic_DNA"/>
</dbReference>
<keyword evidence="2" id="KW-1133">Transmembrane helix</keyword>
<keyword evidence="4" id="KW-1185">Reference proteome</keyword>
<keyword evidence="2" id="KW-0472">Membrane</keyword>
<dbReference type="GO" id="GO:0006814">
    <property type="term" value="P:sodium ion transport"/>
    <property type="evidence" value="ECO:0007669"/>
    <property type="project" value="InterPro"/>
</dbReference>
<dbReference type="OrthoDB" id="181905at2"/>
<feature type="transmembrane region" description="Helical" evidence="2">
    <location>
        <begin position="221"/>
        <end position="244"/>
    </location>
</feature>
<dbReference type="AlphaFoldDB" id="A0A8J2U1I9"/>
<dbReference type="InterPro" id="IPR039672">
    <property type="entry name" value="MFS_2"/>
</dbReference>
<dbReference type="NCBIfam" id="TIGR00792">
    <property type="entry name" value="gph"/>
    <property type="match status" value="1"/>
</dbReference>
<feature type="transmembrane region" description="Helical" evidence="2">
    <location>
        <begin position="400"/>
        <end position="423"/>
    </location>
</feature>
<organism evidence="3 4">
    <name type="scientific">Neiella marina</name>
    <dbReference type="NCBI Taxonomy" id="508461"/>
    <lineage>
        <taxon>Bacteria</taxon>
        <taxon>Pseudomonadati</taxon>
        <taxon>Pseudomonadota</taxon>
        <taxon>Gammaproteobacteria</taxon>
        <taxon>Alteromonadales</taxon>
        <taxon>Echinimonadaceae</taxon>
        <taxon>Neiella</taxon>
    </lineage>
</organism>
<feature type="transmembrane region" description="Helical" evidence="2">
    <location>
        <begin position="264"/>
        <end position="283"/>
    </location>
</feature>
<proteinExistence type="inferred from homology"/>
<feature type="transmembrane region" description="Helical" evidence="2">
    <location>
        <begin position="178"/>
        <end position="200"/>
    </location>
</feature>